<evidence type="ECO:0000313" key="2">
    <source>
        <dbReference type="EMBL" id="SDH10534.1"/>
    </source>
</evidence>
<dbReference type="InterPro" id="IPR018389">
    <property type="entry name" value="DctP_fam"/>
</dbReference>
<dbReference type="InterPro" id="IPR004682">
    <property type="entry name" value="TRAP_DctP"/>
</dbReference>
<keyword evidence="2" id="KW-0675">Receptor</keyword>
<dbReference type="PANTHER" id="PTHR33376">
    <property type="match status" value="1"/>
</dbReference>
<dbReference type="GO" id="GO:0055085">
    <property type="term" value="P:transmembrane transport"/>
    <property type="evidence" value="ECO:0007669"/>
    <property type="project" value="InterPro"/>
</dbReference>
<dbReference type="RefSeq" id="WP_091935368.1">
    <property type="nucleotide sequence ID" value="NZ_FNCY01000003.1"/>
</dbReference>
<dbReference type="InterPro" id="IPR038404">
    <property type="entry name" value="TRAP_DctP_sf"/>
</dbReference>
<dbReference type="NCBIfam" id="TIGR00787">
    <property type="entry name" value="dctP"/>
    <property type="match status" value="1"/>
</dbReference>
<dbReference type="NCBIfam" id="NF037995">
    <property type="entry name" value="TRAP_S1"/>
    <property type="match status" value="1"/>
</dbReference>
<dbReference type="EMBL" id="FNCY01000003">
    <property type="protein sequence ID" value="SDH10534.1"/>
    <property type="molecule type" value="Genomic_DNA"/>
</dbReference>
<dbReference type="PANTHER" id="PTHR33376:SF18">
    <property type="entry name" value="2,3-DIKETO-L-GULONATE-BINDING PERIPLASMIC PROTEIN YIAO"/>
    <property type="match status" value="1"/>
</dbReference>
<accession>A0A1G7ZPC5</accession>
<evidence type="ECO:0000256" key="1">
    <source>
        <dbReference type="ARBA" id="ARBA00022729"/>
    </source>
</evidence>
<name>A0A1G7ZPC5_9RHOO</name>
<gene>
    <name evidence="2" type="ORF">SAMN05660652_01237</name>
</gene>
<keyword evidence="3" id="KW-1185">Reference proteome</keyword>
<organism evidence="2 3">
    <name type="scientific">Propionivibrio dicarboxylicus</name>
    <dbReference type="NCBI Taxonomy" id="83767"/>
    <lineage>
        <taxon>Bacteria</taxon>
        <taxon>Pseudomonadati</taxon>
        <taxon>Pseudomonadota</taxon>
        <taxon>Betaproteobacteria</taxon>
        <taxon>Rhodocyclales</taxon>
        <taxon>Rhodocyclaceae</taxon>
        <taxon>Propionivibrio</taxon>
    </lineage>
</organism>
<keyword evidence="1" id="KW-0732">Signal</keyword>
<proteinExistence type="predicted"/>
<dbReference type="OrthoDB" id="9794826at2"/>
<dbReference type="STRING" id="83767.SAMN05660652_01237"/>
<dbReference type="CDD" id="cd13679">
    <property type="entry name" value="PBP2_TRAP_YiaO_like"/>
    <property type="match status" value="1"/>
</dbReference>
<dbReference type="GO" id="GO:0030246">
    <property type="term" value="F:carbohydrate binding"/>
    <property type="evidence" value="ECO:0007669"/>
    <property type="project" value="TreeGrafter"/>
</dbReference>
<dbReference type="Gene3D" id="3.40.190.170">
    <property type="entry name" value="Bacterial extracellular solute-binding protein, family 7"/>
    <property type="match status" value="1"/>
</dbReference>
<sequence>MKSKLAGLVGIMLLGLSGTLAWGQAQPVKLRFGHAHPTSDSQHIAAVEFARKVKERTQGMVDIQVFPNNQLGNDATMIAGVRGGTIDIETSGNPFFTGIVAKLNVLDLPYLFENNTHVAKVLDGPIGRSLLNELEPFQMKGLAFWEVGYRSLANSRRPVNNAEDIKGLKLRTTPNQAHIKAFQLLGAAPQPMPFAEVYAALESKALDGHENPPNVMLSTKMYEVQKYLSLTKHAYTGLIVVMNKKRFDTLAPEYQQVILQEAASAAVLQRDLNAKGEAAALAELRSHGMQINEKPDVNSIRTVVRDETRKMFIEKNGDELIKSIDAAR</sequence>
<protein>
    <submittedName>
        <fullName evidence="2">Tripartite ATP-independent transporter solute receptor, DctP family</fullName>
    </submittedName>
</protein>
<dbReference type="PIRSF" id="PIRSF006470">
    <property type="entry name" value="DctB"/>
    <property type="match status" value="1"/>
</dbReference>
<evidence type="ECO:0000313" key="3">
    <source>
        <dbReference type="Proteomes" id="UP000198607"/>
    </source>
</evidence>
<dbReference type="GO" id="GO:0030288">
    <property type="term" value="C:outer membrane-bounded periplasmic space"/>
    <property type="evidence" value="ECO:0007669"/>
    <property type="project" value="InterPro"/>
</dbReference>
<dbReference type="Proteomes" id="UP000198607">
    <property type="component" value="Unassembled WGS sequence"/>
</dbReference>
<dbReference type="AlphaFoldDB" id="A0A1G7ZPC5"/>
<dbReference type="Pfam" id="PF03480">
    <property type="entry name" value="DctP"/>
    <property type="match status" value="1"/>
</dbReference>
<reference evidence="2 3" key="1">
    <citation type="submission" date="2016-10" db="EMBL/GenBank/DDBJ databases">
        <authorList>
            <person name="de Groot N.N."/>
        </authorList>
    </citation>
    <scope>NUCLEOTIDE SEQUENCE [LARGE SCALE GENOMIC DNA]</scope>
    <source>
        <strain evidence="2 3">DSM 5885</strain>
    </source>
</reference>